<feature type="compositionally biased region" description="Low complexity" evidence="1">
    <location>
        <begin position="252"/>
        <end position="262"/>
    </location>
</feature>
<feature type="region of interest" description="Disordered" evidence="1">
    <location>
        <begin position="288"/>
        <end position="314"/>
    </location>
</feature>
<feature type="region of interest" description="Disordered" evidence="1">
    <location>
        <begin position="546"/>
        <end position="619"/>
    </location>
</feature>
<dbReference type="InterPro" id="IPR013083">
    <property type="entry name" value="Znf_RING/FYVE/PHD"/>
</dbReference>
<feature type="region of interest" description="Disordered" evidence="1">
    <location>
        <begin position="483"/>
        <end position="524"/>
    </location>
</feature>
<feature type="compositionally biased region" description="Low complexity" evidence="1">
    <location>
        <begin position="231"/>
        <end position="244"/>
    </location>
</feature>
<protein>
    <recommendedName>
        <fullName evidence="2">RING-type domain-containing protein</fullName>
    </recommendedName>
</protein>
<feature type="compositionally biased region" description="Low complexity" evidence="1">
    <location>
        <begin position="483"/>
        <end position="511"/>
    </location>
</feature>
<feature type="compositionally biased region" description="Basic and acidic residues" evidence="1">
    <location>
        <begin position="298"/>
        <end position="308"/>
    </location>
</feature>
<evidence type="ECO:0000259" key="2">
    <source>
        <dbReference type="SMART" id="SM00184"/>
    </source>
</evidence>
<feature type="domain" description="RING-type" evidence="2">
    <location>
        <begin position="430"/>
        <end position="534"/>
    </location>
</feature>
<feature type="compositionally biased region" description="Basic and acidic residues" evidence="1">
    <location>
        <begin position="549"/>
        <end position="564"/>
    </location>
</feature>
<evidence type="ECO:0000256" key="1">
    <source>
        <dbReference type="SAM" id="MobiDB-lite"/>
    </source>
</evidence>
<feature type="compositionally biased region" description="Low complexity" evidence="1">
    <location>
        <begin position="406"/>
        <end position="421"/>
    </location>
</feature>
<dbReference type="SUPFAM" id="SSF57850">
    <property type="entry name" value="RING/U-box"/>
    <property type="match status" value="1"/>
</dbReference>
<proteinExistence type="predicted"/>
<feature type="compositionally biased region" description="Pro residues" evidence="1">
    <location>
        <begin position="573"/>
        <end position="582"/>
    </location>
</feature>
<dbReference type="Gene3D" id="3.30.40.10">
    <property type="entry name" value="Zinc/RING finger domain, C3HC4 (zinc finger)"/>
    <property type="match status" value="1"/>
</dbReference>
<dbReference type="STRING" id="114155.A0A4Q9Q6M6"/>
<sequence length="619" mass="66300">MASFAAWYNHQYSSWNRVRSIHQQPYIARVDTNTSRTATRMASQNPVVIDMGTPAPAQGQGTAQAAAATAGSKGNDTLFGPNIGVLGGGPEWTESQDKSSDVLTPEIVKGWIAKSKETHYSTTTLQALVNLKRPTLRLSPLENDASEDADHVDSQHHHALEFEYDCDAPKCAIRVHVHLSPKHPLAGKPDVSGLSKLLVFETITDGGFGKLLKLEDGAMLELGRFDHKRASSPSAGAAQPSTSTEPEKEKSSSPAETPASEAPHQRKKRFTNFHFRKRHQDRNVAGPALAVLDADAQPAHEEGKFKDEKEEEEGVRVTIRLSAVDENGNDLPSPNEQVTYLHVVRFGAAPTPVQGAEEEEDKRPWVVKVVKREATIGLHTFHLHEIYGLSANSTTSSQPTAPPPTAQLDTHTYPPTAPATTTDDEPSSECLLCLSSPREVVLLPCRHLVACRDCALNMIEFGAGGTIVQNESETTPVAEGAVAEGAATEGATEGAATTGSDGATATPAPASAIPPVQASPRRKRKAKGWFCPVCRQPYTSLLRITTTPPEKDEHRGSTDLEDHIPPAVAAPPASAPAVPPPASEAEQRRLRGIFRSVFGRLGPPQPDVERGTAPAANAT</sequence>
<evidence type="ECO:0000313" key="3">
    <source>
        <dbReference type="EMBL" id="TBU62646.1"/>
    </source>
</evidence>
<accession>A0A4Q9Q6M6</accession>
<evidence type="ECO:0000313" key="4">
    <source>
        <dbReference type="Proteomes" id="UP000292082"/>
    </source>
</evidence>
<gene>
    <name evidence="3" type="ORF">BD310DRAFT_945545</name>
</gene>
<dbReference type="Pfam" id="PF13920">
    <property type="entry name" value="zf-C3HC4_3"/>
    <property type="match status" value="1"/>
</dbReference>
<keyword evidence="4" id="KW-1185">Reference proteome</keyword>
<dbReference type="SMART" id="SM00184">
    <property type="entry name" value="RING"/>
    <property type="match status" value="1"/>
</dbReference>
<dbReference type="GO" id="GO:0005737">
    <property type="term" value="C:cytoplasm"/>
    <property type="evidence" value="ECO:0007669"/>
    <property type="project" value="TreeGrafter"/>
</dbReference>
<dbReference type="GO" id="GO:0061630">
    <property type="term" value="F:ubiquitin protein ligase activity"/>
    <property type="evidence" value="ECO:0007669"/>
    <property type="project" value="UniProtKB-EC"/>
</dbReference>
<dbReference type="EMBL" id="ML145092">
    <property type="protein sequence ID" value="TBU62646.1"/>
    <property type="molecule type" value="Genomic_DNA"/>
</dbReference>
<dbReference type="PANTHER" id="PTHR22996:SF0">
    <property type="entry name" value="RE60872P-RELATED"/>
    <property type="match status" value="1"/>
</dbReference>
<organism evidence="3 4">
    <name type="scientific">Dichomitus squalens</name>
    <dbReference type="NCBI Taxonomy" id="114155"/>
    <lineage>
        <taxon>Eukaryota</taxon>
        <taxon>Fungi</taxon>
        <taxon>Dikarya</taxon>
        <taxon>Basidiomycota</taxon>
        <taxon>Agaricomycotina</taxon>
        <taxon>Agaricomycetes</taxon>
        <taxon>Polyporales</taxon>
        <taxon>Polyporaceae</taxon>
        <taxon>Dichomitus</taxon>
    </lineage>
</organism>
<feature type="region of interest" description="Disordered" evidence="1">
    <location>
        <begin position="392"/>
        <end position="428"/>
    </location>
</feature>
<dbReference type="Proteomes" id="UP000292082">
    <property type="component" value="Unassembled WGS sequence"/>
</dbReference>
<dbReference type="GO" id="GO:0016567">
    <property type="term" value="P:protein ubiquitination"/>
    <property type="evidence" value="ECO:0007669"/>
    <property type="project" value="TreeGrafter"/>
</dbReference>
<dbReference type="GO" id="GO:0008270">
    <property type="term" value="F:zinc ion binding"/>
    <property type="evidence" value="ECO:0007669"/>
    <property type="project" value="UniProtKB-KW"/>
</dbReference>
<dbReference type="InterPro" id="IPR001841">
    <property type="entry name" value="Znf_RING"/>
</dbReference>
<dbReference type="PANTHER" id="PTHR22996">
    <property type="entry name" value="MAHOGUNIN"/>
    <property type="match status" value="1"/>
</dbReference>
<reference evidence="3 4" key="1">
    <citation type="submission" date="2019-01" db="EMBL/GenBank/DDBJ databases">
        <title>Draft genome sequences of three monokaryotic isolates of the white-rot basidiomycete fungus Dichomitus squalens.</title>
        <authorList>
            <consortium name="DOE Joint Genome Institute"/>
            <person name="Lopez S.C."/>
            <person name="Andreopoulos B."/>
            <person name="Pangilinan J."/>
            <person name="Lipzen A."/>
            <person name="Riley R."/>
            <person name="Ahrendt S."/>
            <person name="Ng V."/>
            <person name="Barry K."/>
            <person name="Daum C."/>
            <person name="Grigoriev I.V."/>
            <person name="Hilden K.S."/>
            <person name="Makela M.R."/>
            <person name="de Vries R.P."/>
        </authorList>
    </citation>
    <scope>NUCLEOTIDE SEQUENCE [LARGE SCALE GENOMIC DNA]</scope>
    <source>
        <strain evidence="3 4">CBS 464.89</strain>
    </source>
</reference>
<feature type="region of interest" description="Disordered" evidence="1">
    <location>
        <begin position="229"/>
        <end position="267"/>
    </location>
</feature>
<name>A0A4Q9Q6M6_9APHY</name>
<dbReference type="InterPro" id="IPR045194">
    <property type="entry name" value="MGRN1/RNF157-like"/>
</dbReference>
<dbReference type="AlphaFoldDB" id="A0A4Q9Q6M6"/>